<reference evidence="8 9" key="1">
    <citation type="submission" date="2021-12" db="EMBL/GenBank/DDBJ databases">
        <title>Discovery of the Pendulisporaceae a myxobacterial family with distinct sporulation behavior and unique specialized metabolism.</title>
        <authorList>
            <person name="Garcia R."/>
            <person name="Popoff A."/>
            <person name="Bader C.D."/>
            <person name="Loehr J."/>
            <person name="Walesch S."/>
            <person name="Walt C."/>
            <person name="Boldt J."/>
            <person name="Bunk B."/>
            <person name="Haeckl F.J.F.P.J."/>
            <person name="Gunesch A.P."/>
            <person name="Birkelbach J."/>
            <person name="Nuebel U."/>
            <person name="Pietschmann T."/>
            <person name="Bach T."/>
            <person name="Mueller R."/>
        </authorList>
    </citation>
    <scope>NUCLEOTIDE SEQUENCE [LARGE SCALE GENOMIC DNA]</scope>
    <source>
        <strain evidence="8 9">MSr11954</strain>
    </source>
</reference>
<sequence length="1098" mass="116613">MSLGLQRGSLFAGRYRIVRRLGSGAMGSVYEVVHLQTERPCALKIMHAHIVEREEMRERFKMEAKVAARVGSEYIVDVLDAGVDETSGIPFFVMERLRGEDLSRRLKRVGRLGPAEAVRYLHQVSIALDRTHQASIVHRDLKPANLFLTDGADGQVRVKVLDFGVAKFITEATGGATTAIAGTPLYMSPEQCRGGKVTAAADVYALGMIAYTLLVGDAYFAEEFAHTSNLVAFALATVKGPVERASVRASARGVTLPDTFDAWFALVTSVDPERRFASAGVAVRALAVALGEPPLPEASPSLPAQRAAAAVPRVGGAGLLGDAVPDSRGDPTLVAEDGADWMAPTATASVLPSGGSGGAGGTGSAADASLAGDMSAADVSDAARRSQLSAGPHVTDAPSVPRRTTTTVSVRGRRRWAWAVGAFVAAGGVTAGVALGLRREEPAPVVVSPLEEPASVLACPIFEASGVPEPSGWLGAAAAATVCERARVILGGSAARTLVPAELLALPAQPVDHFPEDPFGQADARAKSLDAAKRRAAAYVDGHVTKERDGFKTTLALRRANGEEIGHADGQGRALYEAVRQAMDRLVSPDRLPKSKALDPTLAEWSRARSVDGALALLDVTMSMWHNAGSVADECASLAARGGEIGEMMPIEQWVCAYTLGLAAPSLPLPPLDASATPGALAARARIQHIALSVYDQSLISRLHEHFEKERSSLGRSVLAATLSCVMQASDPTRASDLARIAVHADPKNPLAEFCAPWGQLLSTTTDTASIGNVVDARQAWVPWDGNAWLETALRGGDPKRATVYARRAYVLSPFDAYVAGVLADKLLRQGAREEVRSMAITMGVSAFPVHKVESDLLLVRVDASEARFGAALKRAMSTMNLGPDDAGWVRVQRFEVAWRALEIGNVLGRASEIADLIVERFLDPEPSPLDGNNFTVALRIPAICVRASEPVSKRCFVRFRALRSRLTGGILQGTDAFTDGAESYANGDFRNAARIWKPLLREPGLLTTVLSDAMETVFERSGEQELVQRLESASTSSGAGEYNGAVPGDVRAARRAVKHRDTERARQLAQKVIGAWSVADETVPAVSEMRKLVASLR</sequence>
<dbReference type="InterPro" id="IPR017441">
    <property type="entry name" value="Protein_kinase_ATP_BS"/>
</dbReference>
<keyword evidence="3 8" id="KW-0418">Kinase</keyword>
<keyword evidence="9" id="KW-1185">Reference proteome</keyword>
<dbReference type="PROSITE" id="PS00108">
    <property type="entry name" value="PROTEIN_KINASE_ST"/>
    <property type="match status" value="1"/>
</dbReference>
<evidence type="ECO:0000259" key="7">
    <source>
        <dbReference type="PROSITE" id="PS50011"/>
    </source>
</evidence>
<evidence type="ECO:0000256" key="4">
    <source>
        <dbReference type="ARBA" id="ARBA00022840"/>
    </source>
</evidence>
<dbReference type="InterPro" id="IPR008271">
    <property type="entry name" value="Ser/Thr_kinase_AS"/>
</dbReference>
<dbReference type="Pfam" id="PF00069">
    <property type="entry name" value="Pkinase"/>
    <property type="match status" value="1"/>
</dbReference>
<dbReference type="GO" id="GO:0004674">
    <property type="term" value="F:protein serine/threonine kinase activity"/>
    <property type="evidence" value="ECO:0007669"/>
    <property type="project" value="UniProtKB-KW"/>
</dbReference>
<gene>
    <name evidence="8" type="ORF">LZC94_26480</name>
</gene>
<dbReference type="PROSITE" id="PS50011">
    <property type="entry name" value="PROTEIN_KINASE_DOM"/>
    <property type="match status" value="1"/>
</dbReference>
<evidence type="ECO:0000256" key="1">
    <source>
        <dbReference type="ARBA" id="ARBA00022679"/>
    </source>
</evidence>
<evidence type="ECO:0000256" key="2">
    <source>
        <dbReference type="ARBA" id="ARBA00022741"/>
    </source>
</evidence>
<evidence type="ECO:0000256" key="3">
    <source>
        <dbReference type="ARBA" id="ARBA00022777"/>
    </source>
</evidence>
<dbReference type="Proteomes" id="UP001370348">
    <property type="component" value="Chromosome"/>
</dbReference>
<feature type="binding site" evidence="5">
    <location>
        <position position="44"/>
    </location>
    <ligand>
        <name>ATP</name>
        <dbReference type="ChEBI" id="CHEBI:30616"/>
    </ligand>
</feature>
<feature type="compositionally biased region" description="Low complexity" evidence="6">
    <location>
        <begin position="364"/>
        <end position="380"/>
    </location>
</feature>
<dbReference type="EMBL" id="CP089984">
    <property type="protein sequence ID" value="WXB11405.1"/>
    <property type="molecule type" value="Genomic_DNA"/>
</dbReference>
<protein>
    <submittedName>
        <fullName evidence="8">Serine/threonine protein kinase</fullName>
    </submittedName>
</protein>
<accession>A0ABZ2LL03</accession>
<dbReference type="Gene3D" id="3.30.200.20">
    <property type="entry name" value="Phosphorylase Kinase, domain 1"/>
    <property type="match status" value="1"/>
</dbReference>
<evidence type="ECO:0000313" key="8">
    <source>
        <dbReference type="EMBL" id="WXB11405.1"/>
    </source>
</evidence>
<dbReference type="SMART" id="SM00220">
    <property type="entry name" value="S_TKc"/>
    <property type="match status" value="1"/>
</dbReference>
<proteinExistence type="predicted"/>
<evidence type="ECO:0000256" key="5">
    <source>
        <dbReference type="PROSITE-ProRule" id="PRU10141"/>
    </source>
</evidence>
<feature type="region of interest" description="Disordered" evidence="6">
    <location>
        <begin position="346"/>
        <end position="408"/>
    </location>
</feature>
<dbReference type="PROSITE" id="PS00107">
    <property type="entry name" value="PROTEIN_KINASE_ATP"/>
    <property type="match status" value="1"/>
</dbReference>
<keyword evidence="4 5" id="KW-0067">ATP-binding</keyword>
<evidence type="ECO:0000256" key="6">
    <source>
        <dbReference type="SAM" id="MobiDB-lite"/>
    </source>
</evidence>
<dbReference type="InterPro" id="IPR000719">
    <property type="entry name" value="Prot_kinase_dom"/>
</dbReference>
<feature type="compositionally biased region" description="Gly residues" evidence="6">
    <location>
        <begin position="354"/>
        <end position="363"/>
    </location>
</feature>
<name>A0ABZ2LL03_9BACT</name>
<dbReference type="CDD" id="cd14014">
    <property type="entry name" value="STKc_PknB_like"/>
    <property type="match status" value="1"/>
</dbReference>
<dbReference type="InterPro" id="IPR011009">
    <property type="entry name" value="Kinase-like_dom_sf"/>
</dbReference>
<dbReference type="RefSeq" id="WP_394821023.1">
    <property type="nucleotide sequence ID" value="NZ_CP089984.1"/>
</dbReference>
<dbReference type="Gene3D" id="1.10.510.10">
    <property type="entry name" value="Transferase(Phosphotransferase) domain 1"/>
    <property type="match status" value="1"/>
</dbReference>
<evidence type="ECO:0000313" key="9">
    <source>
        <dbReference type="Proteomes" id="UP001370348"/>
    </source>
</evidence>
<keyword evidence="8" id="KW-0723">Serine/threonine-protein kinase</keyword>
<organism evidence="8 9">
    <name type="scientific">Pendulispora albinea</name>
    <dbReference type="NCBI Taxonomy" id="2741071"/>
    <lineage>
        <taxon>Bacteria</taxon>
        <taxon>Pseudomonadati</taxon>
        <taxon>Myxococcota</taxon>
        <taxon>Myxococcia</taxon>
        <taxon>Myxococcales</taxon>
        <taxon>Sorangiineae</taxon>
        <taxon>Pendulisporaceae</taxon>
        <taxon>Pendulispora</taxon>
    </lineage>
</organism>
<dbReference type="SUPFAM" id="SSF56112">
    <property type="entry name" value="Protein kinase-like (PK-like)"/>
    <property type="match status" value="1"/>
</dbReference>
<dbReference type="PANTHER" id="PTHR43289:SF34">
    <property type="entry name" value="SERINE_THREONINE-PROTEIN KINASE YBDM-RELATED"/>
    <property type="match status" value="1"/>
</dbReference>
<feature type="compositionally biased region" description="Low complexity" evidence="6">
    <location>
        <begin position="398"/>
        <end position="408"/>
    </location>
</feature>
<keyword evidence="2 5" id="KW-0547">Nucleotide-binding</keyword>
<keyword evidence="1" id="KW-0808">Transferase</keyword>
<dbReference type="PANTHER" id="PTHR43289">
    <property type="entry name" value="MITOGEN-ACTIVATED PROTEIN KINASE KINASE KINASE 20-RELATED"/>
    <property type="match status" value="1"/>
</dbReference>
<feature type="domain" description="Protein kinase" evidence="7">
    <location>
        <begin position="15"/>
        <end position="295"/>
    </location>
</feature>